<dbReference type="EMBL" id="MU003507">
    <property type="protein sequence ID" value="KAF2470627.1"/>
    <property type="molecule type" value="Genomic_DNA"/>
</dbReference>
<sequence length="469" mass="52298">MDATISDISTKMKDTQLSTPTPLKKKLGFTELPPSIRNNIYKHVLDTEFVNVGKPNVSYTHSIKDNVLQFSASRPPFPISPALFYVNKQISKEAIQYFYSQNLFVRFTLYSSDARHAKTMLEDSGVLFSVAAPEAIEKSTQHAMDISLVEKNSMQKRAAVFFPAQYLPRLINFLDQASRSTASWAPSHAVFITLLNTYSFGIAKLQGDLLELFRILTNLGKVEIEGEALLPGYAEGLQASMLTPVFSTENWLATLTAMTAAADQARENRDWDLGIQHSQSVIIAMTYGYLTRAEALHSQPNAEDFAKSIQRLRWRNELSIGKALFKKWQSLTSDKNWLTTTTLDQTQRKEAAQAMLAAETATSHALSLVTDSPNPNSNPWVQSLPVETIPQNKAEWFTDDDKGITWYACGIVHLLLNEPLFAAGDLERATRLKPGGKNFEDAFGKARESIDWEVKPGVGLQRAAKVARS</sequence>
<name>A0ACB6QUT5_9PLEO</name>
<dbReference type="Proteomes" id="UP000799755">
    <property type="component" value="Unassembled WGS sequence"/>
</dbReference>
<protein>
    <submittedName>
        <fullName evidence="1">Uncharacterized protein</fullName>
    </submittedName>
</protein>
<gene>
    <name evidence="1" type="ORF">BDR25DRAFT_286732</name>
</gene>
<proteinExistence type="predicted"/>
<accession>A0ACB6QUT5</accession>
<evidence type="ECO:0000313" key="2">
    <source>
        <dbReference type="Proteomes" id="UP000799755"/>
    </source>
</evidence>
<reference evidence="1" key="1">
    <citation type="journal article" date="2020" name="Stud. Mycol.">
        <title>101 Dothideomycetes genomes: a test case for predicting lifestyles and emergence of pathogens.</title>
        <authorList>
            <person name="Haridas S."/>
            <person name="Albert R."/>
            <person name="Binder M."/>
            <person name="Bloem J."/>
            <person name="Labutti K."/>
            <person name="Salamov A."/>
            <person name="Andreopoulos B."/>
            <person name="Baker S."/>
            <person name="Barry K."/>
            <person name="Bills G."/>
            <person name="Bluhm B."/>
            <person name="Cannon C."/>
            <person name="Castanera R."/>
            <person name="Culley D."/>
            <person name="Daum C."/>
            <person name="Ezra D."/>
            <person name="Gonzalez J."/>
            <person name="Henrissat B."/>
            <person name="Kuo A."/>
            <person name="Liang C."/>
            <person name="Lipzen A."/>
            <person name="Lutzoni F."/>
            <person name="Magnuson J."/>
            <person name="Mondo S."/>
            <person name="Nolan M."/>
            <person name="Ohm R."/>
            <person name="Pangilinan J."/>
            <person name="Park H.-J."/>
            <person name="Ramirez L."/>
            <person name="Alfaro M."/>
            <person name="Sun H."/>
            <person name="Tritt A."/>
            <person name="Yoshinaga Y."/>
            <person name="Zwiers L.-H."/>
            <person name="Turgeon B."/>
            <person name="Goodwin S."/>
            <person name="Spatafora J."/>
            <person name="Crous P."/>
            <person name="Grigoriev I."/>
        </authorList>
    </citation>
    <scope>NUCLEOTIDE SEQUENCE</scope>
    <source>
        <strain evidence="1">ATCC 200398</strain>
    </source>
</reference>
<comment type="caution">
    <text evidence="1">The sequence shown here is derived from an EMBL/GenBank/DDBJ whole genome shotgun (WGS) entry which is preliminary data.</text>
</comment>
<keyword evidence="2" id="KW-1185">Reference proteome</keyword>
<evidence type="ECO:0000313" key="1">
    <source>
        <dbReference type="EMBL" id="KAF2470627.1"/>
    </source>
</evidence>
<organism evidence="1 2">
    <name type="scientific">Lindgomyces ingoldianus</name>
    <dbReference type="NCBI Taxonomy" id="673940"/>
    <lineage>
        <taxon>Eukaryota</taxon>
        <taxon>Fungi</taxon>
        <taxon>Dikarya</taxon>
        <taxon>Ascomycota</taxon>
        <taxon>Pezizomycotina</taxon>
        <taxon>Dothideomycetes</taxon>
        <taxon>Pleosporomycetidae</taxon>
        <taxon>Pleosporales</taxon>
        <taxon>Lindgomycetaceae</taxon>
        <taxon>Lindgomyces</taxon>
    </lineage>
</organism>